<feature type="binding site" evidence="8">
    <location>
        <position position="431"/>
    </location>
    <ligand>
        <name>Zn(2+)</name>
        <dbReference type="ChEBI" id="CHEBI:29105"/>
        <label>1</label>
    </ligand>
</feature>
<dbReference type="GO" id="GO:0006269">
    <property type="term" value="P:DNA replication, synthesis of primer"/>
    <property type="evidence" value="ECO:0007669"/>
    <property type="project" value="UniProtKB-KW"/>
</dbReference>
<dbReference type="GO" id="GO:0006270">
    <property type="term" value="P:DNA replication initiation"/>
    <property type="evidence" value="ECO:0007669"/>
    <property type="project" value="TreeGrafter"/>
</dbReference>
<dbReference type="Gene3D" id="3.40.1440.60">
    <property type="entry name" value="PriA, 3(prime) DNA-binding domain"/>
    <property type="match status" value="1"/>
</dbReference>
<dbReference type="PANTHER" id="PTHR30580:SF0">
    <property type="entry name" value="PRIMOSOMAL PROTEIN N"/>
    <property type="match status" value="1"/>
</dbReference>
<organism evidence="10 11">
    <name type="scientific">Corynebacterium halotolerans YIM 70093 = DSM 44683</name>
    <dbReference type="NCBI Taxonomy" id="1121362"/>
    <lineage>
        <taxon>Bacteria</taxon>
        <taxon>Bacillati</taxon>
        <taxon>Actinomycetota</taxon>
        <taxon>Actinomycetes</taxon>
        <taxon>Mycobacteriales</taxon>
        <taxon>Corynebacteriaceae</taxon>
        <taxon>Corynebacterium</taxon>
    </lineage>
</organism>
<evidence type="ECO:0000256" key="3">
    <source>
        <dbReference type="ARBA" id="ARBA00022723"/>
    </source>
</evidence>
<dbReference type="HOGENOM" id="CLU_015485_1_0_11"/>
<dbReference type="GO" id="GO:0006302">
    <property type="term" value="P:double-strand break repair"/>
    <property type="evidence" value="ECO:0007669"/>
    <property type="project" value="InterPro"/>
</dbReference>
<evidence type="ECO:0000256" key="8">
    <source>
        <dbReference type="HAMAP-Rule" id="MF_00983"/>
    </source>
</evidence>
<dbReference type="PANTHER" id="PTHR30580">
    <property type="entry name" value="PRIMOSOMAL PROTEIN N"/>
    <property type="match status" value="1"/>
</dbReference>
<dbReference type="SUPFAM" id="SSF52540">
    <property type="entry name" value="P-loop containing nucleoside triphosphate hydrolases"/>
    <property type="match status" value="1"/>
</dbReference>
<keyword evidence="2 8" id="KW-0235">DNA replication</keyword>
<evidence type="ECO:0000256" key="5">
    <source>
        <dbReference type="ARBA" id="ARBA00022833"/>
    </source>
</evidence>
<dbReference type="STRING" id="1121362.A605_07780"/>
<comment type="function">
    <text evidence="8">Initiates the restart of stalled replication forks, which reloads the replicative helicase on sites other than the origin of replication. Recognizes and binds to abandoned replication forks and remodels them to uncover a helicase loading site. Promotes assembly of the primosome at these replication forks.</text>
</comment>
<dbReference type="EMBL" id="CP003697">
    <property type="protein sequence ID" value="AGF72558.1"/>
    <property type="molecule type" value="Genomic_DNA"/>
</dbReference>
<dbReference type="RefSeq" id="WP_015400977.1">
    <property type="nucleotide sequence ID" value="NC_020302.1"/>
</dbReference>
<evidence type="ECO:0000256" key="4">
    <source>
        <dbReference type="ARBA" id="ARBA00022741"/>
    </source>
</evidence>
<proteinExistence type="inferred from homology"/>
<feature type="binding site" evidence="8">
    <location>
        <position position="388"/>
    </location>
    <ligand>
        <name>Zn(2+)</name>
        <dbReference type="ChEBI" id="CHEBI:29105"/>
        <label>1</label>
    </ligand>
</feature>
<dbReference type="PATRIC" id="fig|1121362.3.peg.1571"/>
<dbReference type="Proteomes" id="UP000011723">
    <property type="component" value="Chromosome"/>
</dbReference>
<accession>M1NMH7</accession>
<evidence type="ECO:0000256" key="7">
    <source>
        <dbReference type="ARBA" id="ARBA00023125"/>
    </source>
</evidence>
<evidence type="ECO:0000256" key="2">
    <source>
        <dbReference type="ARBA" id="ARBA00022705"/>
    </source>
</evidence>
<comment type="similarity">
    <text evidence="8">Belongs to the helicase family. PriA subfamily.</text>
</comment>
<keyword evidence="6 8" id="KW-0067">ATP-binding</keyword>
<keyword evidence="7 8" id="KW-0238">DNA-binding</keyword>
<dbReference type="HAMAP" id="MF_00983">
    <property type="entry name" value="PriA"/>
    <property type="match status" value="1"/>
</dbReference>
<sequence length="674" mass="72342">MVNTRVPAENKPVARVLPLLGLAHLDRPFDYLVGNDQDADAKPGVRVRVRFAGRLVDALLLERVTRSEHQGNLRYLERVISPDVVYPESTARLVESLTARYAGIRSDLIRLAVPARHARAEESETDTPWERLGPTTEPDLSSWSAYVHGESFVDAVLAGTTARAAWQIAPGDDWAAALAALAVKVVRDGGGALLVVPDQRDVDALETALRELVSAKQITVLTASLGPQARYRRFLSILHGQSRLVVGTRSAAFAPVADLKLAVIVHDGDDNLVDPRAPYPHAREVLTTRSALEGTSLILAGHSRTAETQLLVTSGWAHDLVASRDTLRARMPLIRAAADSDFELARDPLARSARLPMVAFEALRRALDRDEPALIQVPRKGYVPTLACGNCRAPARCRHCNGPLGLPSEGQDRGGVPTCRWCGRPDPRHRCGECGSVKLRAVVLGAQRTAEELGRAFPSTRVVTSGGNKVVDDVGHRAGLVVSTPGAEPRVLGGRYGAALLLDTWALLGRQDLRATEETLAKWTAAATLVAPRAKGGEVIVVADPGLPVVQSLIRWDVVGAAATELAQRGEVRFPPSVHMAAIDGAGTSLDTFLEITDLPAHAEVLGPVDLPPGVNLPGEYDERRHGPAQRLLIRTPLGPRSELGAALRAGLTARAARKDDLPLRVQVDPVHIG</sequence>
<feature type="binding site" evidence="8">
    <location>
        <position position="422"/>
    </location>
    <ligand>
        <name>Zn(2+)</name>
        <dbReference type="ChEBI" id="CHEBI:29105"/>
        <label>2</label>
    </ligand>
</feature>
<keyword evidence="3 8" id="KW-0479">Metal-binding</keyword>
<dbReference type="GO" id="GO:0043138">
    <property type="term" value="F:3'-5' DNA helicase activity"/>
    <property type="evidence" value="ECO:0007669"/>
    <property type="project" value="TreeGrafter"/>
</dbReference>
<keyword evidence="5 8" id="KW-0862">Zinc</keyword>
<dbReference type="GO" id="GO:0003677">
    <property type="term" value="F:DNA binding"/>
    <property type="evidence" value="ECO:0007669"/>
    <property type="project" value="UniProtKB-UniRule"/>
</dbReference>
<feature type="binding site" evidence="8">
    <location>
        <position position="397"/>
    </location>
    <ligand>
        <name>Zn(2+)</name>
        <dbReference type="ChEBI" id="CHEBI:29105"/>
        <label>2</label>
    </ligand>
</feature>
<dbReference type="GO" id="GO:0006310">
    <property type="term" value="P:DNA recombination"/>
    <property type="evidence" value="ECO:0007669"/>
    <property type="project" value="InterPro"/>
</dbReference>
<dbReference type="InterPro" id="IPR042115">
    <property type="entry name" value="PriA_3primeBD_sf"/>
</dbReference>
<dbReference type="GO" id="GO:1990077">
    <property type="term" value="C:primosome complex"/>
    <property type="evidence" value="ECO:0007669"/>
    <property type="project" value="UniProtKB-UniRule"/>
</dbReference>
<evidence type="ECO:0000256" key="1">
    <source>
        <dbReference type="ARBA" id="ARBA00022515"/>
    </source>
</evidence>
<keyword evidence="1 8" id="KW-0639">Primosome</keyword>
<reference evidence="10 11" key="1">
    <citation type="journal article" date="2012" name="Stand. Genomic Sci.">
        <title>Genome sequence of the halotolerant bacterium Corynebacterium halotolerans type strain YIM 70093(T) (= DSM 44683(T)).</title>
        <authorList>
            <person name="Ruckert C."/>
            <person name="Albersmeier A."/>
            <person name="Al-Dilaimi A."/>
            <person name="Niehaus K."/>
            <person name="Szczepanowski R."/>
            <person name="Kalinowski J."/>
        </authorList>
    </citation>
    <scope>NUCLEOTIDE SEQUENCE [LARGE SCALE GENOMIC DNA]</scope>
    <source>
        <strain evidence="10">YIM 70093</strain>
    </source>
</reference>
<evidence type="ECO:0000256" key="6">
    <source>
        <dbReference type="ARBA" id="ARBA00022840"/>
    </source>
</evidence>
<feature type="binding site" evidence="8">
    <location>
        <position position="419"/>
    </location>
    <ligand>
        <name>Zn(2+)</name>
        <dbReference type="ChEBI" id="CHEBI:29105"/>
        <label>2</label>
    </ligand>
</feature>
<feature type="binding site" evidence="8">
    <location>
        <position position="391"/>
    </location>
    <ligand>
        <name>Zn(2+)</name>
        <dbReference type="ChEBI" id="CHEBI:29105"/>
        <label>1</label>
    </ligand>
</feature>
<keyword evidence="4 8" id="KW-0547">Nucleotide-binding</keyword>
<comment type="cofactor">
    <cofactor evidence="8">
        <name>Zn(2+)</name>
        <dbReference type="ChEBI" id="CHEBI:29105"/>
    </cofactor>
    <text evidence="8">Binds 2 zinc ions per subunit.</text>
</comment>
<gene>
    <name evidence="8" type="primary">priA</name>
    <name evidence="10" type="ORF">A605_07780</name>
</gene>
<dbReference type="InterPro" id="IPR005259">
    <property type="entry name" value="PriA"/>
</dbReference>
<evidence type="ECO:0000313" key="10">
    <source>
        <dbReference type="EMBL" id="AGF72558.1"/>
    </source>
</evidence>
<feature type="domain" description="Primosomal protein N' 3' DNA-binding" evidence="9">
    <location>
        <begin position="23"/>
        <end position="114"/>
    </location>
</feature>
<comment type="subunit">
    <text evidence="8">Component of the replication restart primosome.</text>
</comment>
<name>M1NMH7_9CORY</name>
<feature type="binding site" evidence="8">
    <location>
        <position position="400"/>
    </location>
    <ligand>
        <name>Zn(2+)</name>
        <dbReference type="ChEBI" id="CHEBI:29105"/>
        <label>2</label>
    </ligand>
</feature>
<dbReference type="InterPro" id="IPR027417">
    <property type="entry name" value="P-loop_NTPase"/>
</dbReference>
<dbReference type="InterPro" id="IPR041222">
    <property type="entry name" value="PriA_3primeBD"/>
</dbReference>
<dbReference type="GO" id="GO:0005524">
    <property type="term" value="F:ATP binding"/>
    <property type="evidence" value="ECO:0007669"/>
    <property type="project" value="UniProtKB-UniRule"/>
</dbReference>
<dbReference type="AlphaFoldDB" id="M1NMH7"/>
<protein>
    <recommendedName>
        <fullName evidence="8">Probable replication restart protein PriA</fullName>
    </recommendedName>
    <alternativeName>
        <fullName evidence="8">Putative ATP-dependent DNA helicase PriA</fullName>
    </alternativeName>
</protein>
<dbReference type="OrthoDB" id="3177118at2"/>
<dbReference type="NCBIfam" id="NF011455">
    <property type="entry name" value="PRK14873.1-5"/>
    <property type="match status" value="1"/>
</dbReference>
<dbReference type="Pfam" id="PF17764">
    <property type="entry name" value="PriA_3primeBD"/>
    <property type="match status" value="1"/>
</dbReference>
<dbReference type="GO" id="GO:0008270">
    <property type="term" value="F:zinc ion binding"/>
    <property type="evidence" value="ECO:0007669"/>
    <property type="project" value="UniProtKB-UniRule"/>
</dbReference>
<dbReference type="KEGG" id="chn:A605_07780"/>
<dbReference type="eggNOG" id="COG1198">
    <property type="taxonomic scope" value="Bacteria"/>
</dbReference>
<feature type="binding site" evidence="8">
    <location>
        <position position="434"/>
    </location>
    <ligand>
        <name>Zn(2+)</name>
        <dbReference type="ChEBI" id="CHEBI:29105"/>
        <label>1</label>
    </ligand>
</feature>
<comment type="caution">
    <text evidence="8">As this protein does not have any detectable helicase domains, it probably does not have helicase activity.</text>
</comment>
<evidence type="ECO:0000259" key="9">
    <source>
        <dbReference type="Pfam" id="PF17764"/>
    </source>
</evidence>
<dbReference type="Gene3D" id="3.40.50.300">
    <property type="entry name" value="P-loop containing nucleotide triphosphate hydrolases"/>
    <property type="match status" value="1"/>
</dbReference>
<evidence type="ECO:0000313" key="11">
    <source>
        <dbReference type="Proteomes" id="UP000011723"/>
    </source>
</evidence>
<keyword evidence="11" id="KW-1185">Reference proteome</keyword>